<dbReference type="EMBL" id="JACEIK010011103">
    <property type="protein sequence ID" value="MCE3215462.1"/>
    <property type="molecule type" value="Genomic_DNA"/>
</dbReference>
<gene>
    <name evidence="1" type="ORF">HAX54_002491</name>
</gene>
<reference evidence="1 2" key="1">
    <citation type="journal article" date="2021" name="BMC Genomics">
        <title>Datura genome reveals duplications of psychoactive alkaloid biosynthetic genes and high mutation rate following tissue culture.</title>
        <authorList>
            <person name="Rajewski A."/>
            <person name="Carter-House D."/>
            <person name="Stajich J."/>
            <person name="Litt A."/>
        </authorList>
    </citation>
    <scope>NUCLEOTIDE SEQUENCE [LARGE SCALE GENOMIC DNA]</scope>
    <source>
        <strain evidence="1">AR-01</strain>
    </source>
</reference>
<comment type="caution">
    <text evidence="1">The sequence shown here is derived from an EMBL/GenBank/DDBJ whole genome shotgun (WGS) entry which is preliminary data.</text>
</comment>
<proteinExistence type="predicted"/>
<protein>
    <submittedName>
        <fullName evidence="1">Uncharacterized protein</fullName>
    </submittedName>
</protein>
<keyword evidence="2" id="KW-1185">Reference proteome</keyword>
<name>A0ABS8WRA8_DATST</name>
<sequence length="107" mass="12317">MSRLLFKLRNQLVFFVWRLNDYNTLPRSDGCVYLSLLPIILRSCPSYNVLHFVADKGLPIGSLTQVLVQLRGYFHLTRDLKSFQWSFIGRSPINGSILTGDLTLEIE</sequence>
<accession>A0ABS8WRA8</accession>
<evidence type="ECO:0000313" key="1">
    <source>
        <dbReference type="EMBL" id="MCE3215462.1"/>
    </source>
</evidence>
<evidence type="ECO:0000313" key="2">
    <source>
        <dbReference type="Proteomes" id="UP000823775"/>
    </source>
</evidence>
<dbReference type="Proteomes" id="UP000823775">
    <property type="component" value="Unassembled WGS sequence"/>
</dbReference>
<organism evidence="1 2">
    <name type="scientific">Datura stramonium</name>
    <name type="common">Jimsonweed</name>
    <name type="synonym">Common thornapple</name>
    <dbReference type="NCBI Taxonomy" id="4076"/>
    <lineage>
        <taxon>Eukaryota</taxon>
        <taxon>Viridiplantae</taxon>
        <taxon>Streptophyta</taxon>
        <taxon>Embryophyta</taxon>
        <taxon>Tracheophyta</taxon>
        <taxon>Spermatophyta</taxon>
        <taxon>Magnoliopsida</taxon>
        <taxon>eudicotyledons</taxon>
        <taxon>Gunneridae</taxon>
        <taxon>Pentapetalae</taxon>
        <taxon>asterids</taxon>
        <taxon>lamiids</taxon>
        <taxon>Solanales</taxon>
        <taxon>Solanaceae</taxon>
        <taxon>Solanoideae</taxon>
        <taxon>Datureae</taxon>
        <taxon>Datura</taxon>
    </lineage>
</organism>